<dbReference type="AlphaFoldDB" id="A0A1E3X3T6"/>
<evidence type="ECO:0000313" key="1">
    <source>
        <dbReference type="EMBL" id="ODS30267.1"/>
    </source>
</evidence>
<gene>
    <name evidence="1" type="ORF">SCARUB_04624</name>
</gene>
<dbReference type="Proteomes" id="UP000094056">
    <property type="component" value="Unassembled WGS sequence"/>
</dbReference>
<reference evidence="1 2" key="1">
    <citation type="submission" date="2016-07" db="EMBL/GenBank/DDBJ databases">
        <title>Draft genome of Scalindua rubra, obtained from a brine-seawater interface in the Red Sea, sheds light on salt adaptation in anammox bacteria.</title>
        <authorList>
            <person name="Speth D.R."/>
            <person name="Lagkouvardos I."/>
            <person name="Wang Y."/>
            <person name="Qian P.-Y."/>
            <person name="Dutilh B.E."/>
            <person name="Jetten M.S."/>
        </authorList>
    </citation>
    <scope>NUCLEOTIDE SEQUENCE [LARGE SCALE GENOMIC DNA]</scope>
    <source>
        <strain evidence="1">BSI-1</strain>
    </source>
</reference>
<organism evidence="1 2">
    <name type="scientific">Candidatus Scalindua rubra</name>
    <dbReference type="NCBI Taxonomy" id="1872076"/>
    <lineage>
        <taxon>Bacteria</taxon>
        <taxon>Pseudomonadati</taxon>
        <taxon>Planctomycetota</taxon>
        <taxon>Candidatus Brocadiia</taxon>
        <taxon>Candidatus Brocadiales</taxon>
        <taxon>Candidatus Scalinduaceae</taxon>
        <taxon>Candidatus Scalindua</taxon>
    </lineage>
</organism>
<sequence length="174" mass="20138">MDIEKAWEKALKYTEIIRPRVEPLNTFKTTHLPYIFLAESSVNVGDSVVRKGEVLVEKPSIILPPDSPQLEGFDFEDVSRHQQDMIINFLLVRGIGFPSLKYNNKTYSLDIFEGRLFKAIEKYSHELQKEENVTSGLVIGPEDCWQFSVLIFVCMQIIRSTDNDIKNLMNRGRR</sequence>
<evidence type="ECO:0000313" key="2">
    <source>
        <dbReference type="Proteomes" id="UP000094056"/>
    </source>
</evidence>
<name>A0A1E3X3T6_9BACT</name>
<protein>
    <submittedName>
        <fullName evidence="1">Uncharacterized protein</fullName>
    </submittedName>
</protein>
<accession>A0A1E3X3T6</accession>
<dbReference type="EMBL" id="MAYW01000252">
    <property type="protein sequence ID" value="ODS30267.1"/>
    <property type="molecule type" value="Genomic_DNA"/>
</dbReference>
<comment type="caution">
    <text evidence="1">The sequence shown here is derived from an EMBL/GenBank/DDBJ whole genome shotgun (WGS) entry which is preliminary data.</text>
</comment>
<proteinExistence type="predicted"/>